<dbReference type="PROSITE" id="PS51359">
    <property type="entry name" value="COX5B_2"/>
    <property type="match status" value="1"/>
</dbReference>
<evidence type="ECO:0000256" key="9">
    <source>
        <dbReference type="ARBA" id="ARBA00023136"/>
    </source>
</evidence>
<feature type="binding site" evidence="11">
    <location>
        <position position="117"/>
    </location>
    <ligand>
        <name>Zn(2+)</name>
        <dbReference type="ChEBI" id="CHEBI:29105"/>
    </ligand>
</feature>
<proteinExistence type="predicted"/>
<dbReference type="PROSITE" id="PS00848">
    <property type="entry name" value="COX5B_1"/>
    <property type="match status" value="1"/>
</dbReference>
<keyword evidence="8" id="KW-0496">Mitochondrion</keyword>
<keyword evidence="4" id="KW-0999">Mitochondrion inner membrane</keyword>
<evidence type="ECO:0000256" key="5">
    <source>
        <dbReference type="ARBA" id="ARBA00022833"/>
    </source>
</evidence>
<dbReference type="CDD" id="cd00924">
    <property type="entry name" value="Cyt_c_Oxidase_Vb"/>
    <property type="match status" value="1"/>
</dbReference>
<evidence type="ECO:0000313" key="14">
    <source>
        <dbReference type="EMBL" id="CAI5796164.1"/>
    </source>
</evidence>
<protein>
    <recommendedName>
        <fullName evidence="2">Cytochrome c oxidase subunit 5B, mitochondrial</fullName>
    </recommendedName>
    <alternativeName>
        <fullName evidence="10">Cytochrome c oxidase polypeptide Vb</fullName>
    </alternativeName>
</protein>
<dbReference type="AlphaFoldDB" id="A0AA35PPY6"/>
<dbReference type="InterPro" id="IPR002124">
    <property type="entry name" value="Cyt_c_oxidase_su5b"/>
</dbReference>
<dbReference type="GO" id="GO:0006123">
    <property type="term" value="P:mitochondrial electron transport, cytochrome c to oxygen"/>
    <property type="evidence" value="ECO:0007669"/>
    <property type="project" value="InterPro"/>
</dbReference>
<evidence type="ECO:0000256" key="7">
    <source>
        <dbReference type="ARBA" id="ARBA00022990"/>
    </source>
</evidence>
<gene>
    <name evidence="13" type="ORF">PODLI_1B003050</name>
    <name evidence="14" type="ORF">PODLI_1B029662</name>
</gene>
<evidence type="ECO:0000256" key="8">
    <source>
        <dbReference type="ARBA" id="ARBA00023128"/>
    </source>
</evidence>
<evidence type="ECO:0000256" key="11">
    <source>
        <dbReference type="PIRSR" id="PIRSR602124-1"/>
    </source>
</evidence>
<sequence length="132" mass="14341">MASRLLRVCGALRGLSAGRSPLGRGPLRLTGAARSMGAGGIPSDEEQATGMERKTMKALEKGLDPYNMLPPKRYAGTKEDPNIVPSITDKRLVGCICEEDNSTVIWFWLHKGNPQRCPSCGAHYKLVGYQLP</sequence>
<dbReference type="PANTHER" id="PTHR10122:SF20">
    <property type="entry name" value="CYTOCHROME C OXIDASE SUBUNIT 5B, MITOCHONDRIAL"/>
    <property type="match status" value="1"/>
</dbReference>
<keyword evidence="9" id="KW-0472">Membrane</keyword>
<evidence type="ECO:0000256" key="4">
    <source>
        <dbReference type="ARBA" id="ARBA00022792"/>
    </source>
</evidence>
<dbReference type="PANTHER" id="PTHR10122">
    <property type="entry name" value="CYTOCHROME C OXIDASE SUBUNIT 5B, MITOCHONDRIAL"/>
    <property type="match status" value="1"/>
</dbReference>
<feature type="modified residue" description="N6-acetyllysine" evidence="12">
    <location>
        <position position="72"/>
    </location>
</feature>
<evidence type="ECO:0000256" key="3">
    <source>
        <dbReference type="ARBA" id="ARBA00022723"/>
    </source>
</evidence>
<dbReference type="GO" id="GO:0005743">
    <property type="term" value="C:mitochondrial inner membrane"/>
    <property type="evidence" value="ECO:0007669"/>
    <property type="project" value="UniProtKB-SubCell"/>
</dbReference>
<keyword evidence="5 11" id="KW-0862">Zinc</keyword>
<evidence type="ECO:0000313" key="13">
    <source>
        <dbReference type="EMBL" id="CAI5783291.1"/>
    </source>
</evidence>
<evidence type="ECO:0000256" key="6">
    <source>
        <dbReference type="ARBA" id="ARBA00022946"/>
    </source>
</evidence>
<evidence type="ECO:0000256" key="1">
    <source>
        <dbReference type="ARBA" id="ARBA00004273"/>
    </source>
</evidence>
<feature type="modified residue" description="N6-acetyllysine" evidence="12">
    <location>
        <position position="125"/>
    </location>
</feature>
<feature type="binding site" evidence="11">
    <location>
        <position position="120"/>
    </location>
    <ligand>
        <name>Zn(2+)</name>
        <dbReference type="ChEBI" id="CHEBI:29105"/>
    </ligand>
</feature>
<evidence type="ECO:0000313" key="15">
    <source>
        <dbReference type="Proteomes" id="UP001178461"/>
    </source>
</evidence>
<feature type="binding site" evidence="11">
    <location>
        <position position="95"/>
    </location>
    <ligand>
        <name>Zn(2+)</name>
        <dbReference type="ChEBI" id="CHEBI:29105"/>
    </ligand>
</feature>
<keyword evidence="15" id="KW-1185">Reference proteome</keyword>
<dbReference type="Proteomes" id="UP001178461">
    <property type="component" value="Chromosome 17"/>
</dbReference>
<dbReference type="Proteomes" id="UP001178461">
    <property type="component" value="Chromosome 8"/>
</dbReference>
<dbReference type="GO" id="GO:0045277">
    <property type="term" value="C:respiratory chain complex IV"/>
    <property type="evidence" value="ECO:0007669"/>
    <property type="project" value="InterPro"/>
</dbReference>
<comment type="subcellular location">
    <subcellularLocation>
        <location evidence="1">Mitochondrion inner membrane</location>
    </subcellularLocation>
</comment>
<feature type="binding site" evidence="11">
    <location>
        <position position="97"/>
    </location>
    <ligand>
        <name>Zn(2+)</name>
        <dbReference type="ChEBI" id="CHEBI:29105"/>
    </ligand>
</feature>
<dbReference type="GO" id="GO:0046872">
    <property type="term" value="F:metal ion binding"/>
    <property type="evidence" value="ECO:0007669"/>
    <property type="project" value="UniProtKB-KW"/>
</dbReference>
<dbReference type="Pfam" id="PF01215">
    <property type="entry name" value="COX5B"/>
    <property type="match status" value="1"/>
</dbReference>
<organism evidence="14 15">
    <name type="scientific">Podarcis lilfordi</name>
    <name type="common">Lilford's wall lizard</name>
    <dbReference type="NCBI Taxonomy" id="74358"/>
    <lineage>
        <taxon>Eukaryota</taxon>
        <taxon>Metazoa</taxon>
        <taxon>Chordata</taxon>
        <taxon>Craniata</taxon>
        <taxon>Vertebrata</taxon>
        <taxon>Euteleostomi</taxon>
        <taxon>Lepidosauria</taxon>
        <taxon>Squamata</taxon>
        <taxon>Bifurcata</taxon>
        <taxon>Unidentata</taxon>
        <taxon>Episquamata</taxon>
        <taxon>Laterata</taxon>
        <taxon>Lacertibaenia</taxon>
        <taxon>Lacertidae</taxon>
        <taxon>Podarcis</taxon>
    </lineage>
</organism>
<dbReference type="EMBL" id="OX395142">
    <property type="protein sequence ID" value="CAI5796164.1"/>
    <property type="molecule type" value="Genomic_DNA"/>
</dbReference>
<dbReference type="FunFam" id="2.60.11.10:FF:000001">
    <property type="entry name" value="Cytochrome c oxidase subunit 5B, mitochondrial"/>
    <property type="match status" value="1"/>
</dbReference>
<keyword evidence="6" id="KW-0809">Transit peptide</keyword>
<reference evidence="14" key="1">
    <citation type="submission" date="2022-12" db="EMBL/GenBank/DDBJ databases">
        <authorList>
            <person name="Alioto T."/>
            <person name="Alioto T."/>
            <person name="Gomez Garrido J."/>
        </authorList>
    </citation>
    <scope>NUCLEOTIDE SEQUENCE</scope>
</reference>
<keyword evidence="7" id="KW-0007">Acetylation</keyword>
<dbReference type="SUPFAM" id="SSF57802">
    <property type="entry name" value="Rubredoxin-like"/>
    <property type="match status" value="1"/>
</dbReference>
<name>A0AA35PPY6_9SAUR</name>
<evidence type="ECO:0000256" key="12">
    <source>
        <dbReference type="PIRSR" id="PIRSR602124-3"/>
    </source>
</evidence>
<dbReference type="EMBL" id="OX395133">
    <property type="protein sequence ID" value="CAI5783291.1"/>
    <property type="molecule type" value="Genomic_DNA"/>
</dbReference>
<accession>A0AA35PPY6</accession>
<dbReference type="InterPro" id="IPR036972">
    <property type="entry name" value="Cyt_c_oxidase_su5b_sf"/>
</dbReference>
<feature type="modified residue" description="N6-acetyllysine" evidence="12">
    <location>
        <position position="90"/>
    </location>
</feature>
<evidence type="ECO:0000256" key="2">
    <source>
        <dbReference type="ARBA" id="ARBA00020224"/>
    </source>
</evidence>
<keyword evidence="3 11" id="KW-0479">Metal-binding</keyword>
<dbReference type="Gene3D" id="2.60.11.10">
    <property type="entry name" value="Cytochrome c oxidase, subunit Vb"/>
    <property type="match status" value="1"/>
</dbReference>
<evidence type="ECO:0000256" key="10">
    <source>
        <dbReference type="ARBA" id="ARBA00031048"/>
    </source>
</evidence>